<reference evidence="1" key="1">
    <citation type="journal article" date="2021" name="Proc. Natl. Acad. Sci. U.S.A.">
        <title>A Catalog of Tens of Thousands of Viruses from Human Metagenomes Reveals Hidden Associations with Chronic Diseases.</title>
        <authorList>
            <person name="Tisza M.J."/>
            <person name="Buck C.B."/>
        </authorList>
    </citation>
    <scope>NUCLEOTIDE SEQUENCE</scope>
    <source>
        <strain evidence="1">CtGa111</strain>
    </source>
</reference>
<proteinExistence type="predicted"/>
<organism evidence="1">
    <name type="scientific">Siphoviridae sp. ctGa111</name>
    <dbReference type="NCBI Taxonomy" id="2825413"/>
    <lineage>
        <taxon>Viruses</taxon>
        <taxon>Duplodnaviria</taxon>
        <taxon>Heunggongvirae</taxon>
        <taxon>Uroviricota</taxon>
        <taxon>Caudoviricetes</taxon>
    </lineage>
</organism>
<protein>
    <submittedName>
        <fullName evidence="1">Uncharacterized protein</fullName>
    </submittedName>
</protein>
<sequence>MLNESVFTTLIEHYSSMLSDTISILEFFKSKKMIASDKYEETSSNLFNTFFDLLDYYDDTWMESLDDGELVYLDVTPDFIINNRKRLVSYYDFFEEWSEFTDVVGFGTQRATAKEILCQFVKDIAEFFSDVSEEYPPKKYESEV</sequence>
<accession>A0A8S5VDG3</accession>
<dbReference type="EMBL" id="BK016245">
    <property type="protein sequence ID" value="DAG04757.1"/>
    <property type="molecule type" value="Genomic_DNA"/>
</dbReference>
<name>A0A8S5VDG3_9CAUD</name>
<evidence type="ECO:0000313" key="1">
    <source>
        <dbReference type="EMBL" id="DAG04757.1"/>
    </source>
</evidence>